<evidence type="ECO:0000313" key="6">
    <source>
        <dbReference type="EMBL" id="EIE25648.1"/>
    </source>
</evidence>
<dbReference type="Pfam" id="PF25455">
    <property type="entry name" value="Beta-barrel_CAF17_C"/>
    <property type="match status" value="1"/>
</dbReference>
<dbReference type="InterPro" id="IPR045179">
    <property type="entry name" value="YgfZ/GcvT"/>
</dbReference>
<comment type="caution">
    <text evidence="6">The sequence shown here is derived from an EMBL/GenBank/DDBJ whole genome shotgun (WGS) entry which is preliminary data.</text>
</comment>
<sequence length="422" mass="46333">MMFEASCTSVEKTSIISSTCAKMVQFGIITNDPNLLQKGGKDVIYTAFLNAQGRFLHDAFLYATGEPFGMLADVDKAHMPALLRLLRMYKLRAKVDVRDVSDSFDVWARFGSASSSKALEDGWPLDPRTPELGQRTILPKSAEAALELPAADQEEYRQWRHSLGIAEGPSEIPPGAHPMPWSAIPLEYNLDGLNAISFTKGCYVGQELIARTHFRGVVRKRLLPVTSEDPPGVLEEGMDVYAEGSARPAGKVAVSSDGGGRALALLRLQAAFGGQPLRAGSKEGPVLSAHRPSWPCIRTQYYYKICSNRQKHNMKESVPGTDEHSLTHPTRPSGLAGVKQTIKEHLPGTDAHRHRTQDVGENAKELLPGTHENQKATESTGEQVKRHLPGTKEHHTANENPLEKIAKNIPGTAEHQEHKNRI</sequence>
<dbReference type="InterPro" id="IPR027266">
    <property type="entry name" value="TrmE/GcvT-like"/>
</dbReference>
<dbReference type="eggNOG" id="KOG2929">
    <property type="taxonomic scope" value="Eukaryota"/>
</dbReference>
<feature type="region of interest" description="Disordered" evidence="4">
    <location>
        <begin position="364"/>
        <end position="422"/>
    </location>
</feature>
<dbReference type="InterPro" id="IPR057460">
    <property type="entry name" value="CAF17_C"/>
</dbReference>
<feature type="compositionally biased region" description="Basic and acidic residues" evidence="4">
    <location>
        <begin position="390"/>
        <end position="406"/>
    </location>
</feature>
<keyword evidence="2" id="KW-0809">Transit peptide</keyword>
<accession>I0Z4S9</accession>
<dbReference type="GO" id="GO:0032259">
    <property type="term" value="P:methylation"/>
    <property type="evidence" value="ECO:0007669"/>
    <property type="project" value="UniProtKB-KW"/>
</dbReference>
<dbReference type="GO" id="GO:0016226">
    <property type="term" value="P:iron-sulfur cluster assembly"/>
    <property type="evidence" value="ECO:0007669"/>
    <property type="project" value="TreeGrafter"/>
</dbReference>
<dbReference type="Gene3D" id="3.30.1360.120">
    <property type="entry name" value="Probable tRNA modification gtpase trme, domain 1"/>
    <property type="match status" value="1"/>
</dbReference>
<dbReference type="PANTHER" id="PTHR22602:SF0">
    <property type="entry name" value="TRANSFERASE CAF17, MITOCHONDRIAL-RELATED"/>
    <property type="match status" value="1"/>
</dbReference>
<dbReference type="GeneID" id="17043660"/>
<dbReference type="NCBIfam" id="TIGR03317">
    <property type="entry name" value="ygfZ_signature"/>
    <property type="match status" value="1"/>
</dbReference>
<evidence type="ECO:0000313" key="7">
    <source>
        <dbReference type="Proteomes" id="UP000007264"/>
    </source>
</evidence>
<keyword evidence="7" id="KW-1185">Reference proteome</keyword>
<feature type="domain" description="CAF17 C-terminal" evidence="5">
    <location>
        <begin position="219"/>
        <end position="294"/>
    </location>
</feature>
<feature type="region of interest" description="Disordered" evidence="4">
    <location>
        <begin position="314"/>
        <end position="335"/>
    </location>
</feature>
<reference evidence="6 7" key="1">
    <citation type="journal article" date="2012" name="Genome Biol.">
        <title>The genome of the polar eukaryotic microalga coccomyxa subellipsoidea reveals traits of cold adaptation.</title>
        <authorList>
            <person name="Blanc G."/>
            <person name="Agarkova I."/>
            <person name="Grimwood J."/>
            <person name="Kuo A."/>
            <person name="Brueggeman A."/>
            <person name="Dunigan D."/>
            <person name="Gurnon J."/>
            <person name="Ladunga I."/>
            <person name="Lindquist E."/>
            <person name="Lucas S."/>
            <person name="Pangilinan J."/>
            <person name="Proschold T."/>
            <person name="Salamov A."/>
            <person name="Schmutz J."/>
            <person name="Weeks D."/>
            <person name="Yamada T."/>
            <person name="Claverie J.M."/>
            <person name="Grigoriev I."/>
            <person name="Van Etten J."/>
            <person name="Lomsadze A."/>
            <person name="Borodovsky M."/>
        </authorList>
    </citation>
    <scope>NUCLEOTIDE SEQUENCE [LARGE SCALE GENOMIC DNA]</scope>
    <source>
        <strain evidence="6 7">C-169</strain>
    </source>
</reference>
<dbReference type="InterPro" id="IPR017703">
    <property type="entry name" value="YgfZ/GCV_T_CS"/>
</dbReference>
<dbReference type="GO" id="GO:0008168">
    <property type="term" value="F:methyltransferase activity"/>
    <property type="evidence" value="ECO:0007669"/>
    <property type="project" value="UniProtKB-KW"/>
</dbReference>
<gene>
    <name evidence="6" type="ORF">COCSUDRAFT_46321</name>
</gene>
<evidence type="ECO:0000259" key="5">
    <source>
        <dbReference type="Pfam" id="PF25455"/>
    </source>
</evidence>
<protein>
    <submittedName>
        <fullName evidence="6">Aminomethyltransferase folate-binding domain-containing protein</fullName>
    </submittedName>
</protein>
<name>I0Z4S9_COCSC</name>
<evidence type="ECO:0000256" key="3">
    <source>
        <dbReference type="ARBA" id="ARBA00023128"/>
    </source>
</evidence>
<keyword evidence="3" id="KW-0496">Mitochondrion</keyword>
<evidence type="ECO:0000256" key="2">
    <source>
        <dbReference type="ARBA" id="ARBA00022946"/>
    </source>
</evidence>
<dbReference type="AlphaFoldDB" id="I0Z4S9"/>
<comment type="subcellular location">
    <subcellularLocation>
        <location evidence="1">Mitochondrion</location>
    </subcellularLocation>
</comment>
<dbReference type="EMBL" id="AGSI01000003">
    <property type="protein sequence ID" value="EIE25648.1"/>
    <property type="molecule type" value="Genomic_DNA"/>
</dbReference>
<dbReference type="STRING" id="574566.I0Z4S9"/>
<dbReference type="Proteomes" id="UP000007264">
    <property type="component" value="Unassembled WGS sequence"/>
</dbReference>
<evidence type="ECO:0000256" key="1">
    <source>
        <dbReference type="ARBA" id="ARBA00004173"/>
    </source>
</evidence>
<dbReference type="SUPFAM" id="SSF103025">
    <property type="entry name" value="Folate-binding domain"/>
    <property type="match status" value="1"/>
</dbReference>
<organism evidence="6 7">
    <name type="scientific">Coccomyxa subellipsoidea (strain C-169)</name>
    <name type="common">Green microalga</name>
    <dbReference type="NCBI Taxonomy" id="574566"/>
    <lineage>
        <taxon>Eukaryota</taxon>
        <taxon>Viridiplantae</taxon>
        <taxon>Chlorophyta</taxon>
        <taxon>core chlorophytes</taxon>
        <taxon>Trebouxiophyceae</taxon>
        <taxon>Trebouxiophyceae incertae sedis</taxon>
        <taxon>Coccomyxaceae</taxon>
        <taxon>Coccomyxa</taxon>
        <taxon>Coccomyxa subellipsoidea</taxon>
    </lineage>
</organism>
<dbReference type="PANTHER" id="PTHR22602">
    <property type="entry name" value="TRANSFERASE CAF17, MITOCHONDRIAL-RELATED"/>
    <property type="match status" value="1"/>
</dbReference>
<dbReference type="RefSeq" id="XP_005650192.1">
    <property type="nucleotide sequence ID" value="XM_005650135.1"/>
</dbReference>
<dbReference type="KEGG" id="csl:COCSUDRAFT_46321"/>
<dbReference type="OrthoDB" id="191995at2759"/>
<evidence type="ECO:0000256" key="4">
    <source>
        <dbReference type="SAM" id="MobiDB-lite"/>
    </source>
</evidence>
<dbReference type="GO" id="GO:0005759">
    <property type="term" value="C:mitochondrial matrix"/>
    <property type="evidence" value="ECO:0007669"/>
    <property type="project" value="TreeGrafter"/>
</dbReference>
<proteinExistence type="predicted"/>